<dbReference type="EMBL" id="CAJPIN010005129">
    <property type="protein sequence ID" value="CAG2057267.1"/>
    <property type="molecule type" value="Genomic_DNA"/>
</dbReference>
<dbReference type="InterPro" id="IPR006578">
    <property type="entry name" value="MADF-dom"/>
</dbReference>
<comment type="caution">
    <text evidence="2">The sequence shown here is derived from an EMBL/GenBank/DDBJ whole genome shotgun (WGS) entry which is preliminary data.</text>
</comment>
<organism evidence="2 3">
    <name type="scientific">Timema podura</name>
    <name type="common">Walking stick</name>
    <dbReference type="NCBI Taxonomy" id="61482"/>
    <lineage>
        <taxon>Eukaryota</taxon>
        <taxon>Metazoa</taxon>
        <taxon>Ecdysozoa</taxon>
        <taxon>Arthropoda</taxon>
        <taxon>Hexapoda</taxon>
        <taxon>Insecta</taxon>
        <taxon>Pterygota</taxon>
        <taxon>Neoptera</taxon>
        <taxon>Polyneoptera</taxon>
        <taxon>Phasmatodea</taxon>
        <taxon>Timematodea</taxon>
        <taxon>Timematoidea</taxon>
        <taxon>Timematidae</taxon>
        <taxon>Timema</taxon>
    </lineage>
</organism>
<evidence type="ECO:0000313" key="2">
    <source>
        <dbReference type="EMBL" id="CAG2057267.1"/>
    </source>
</evidence>
<dbReference type="PANTHER" id="PTHR12243">
    <property type="entry name" value="MADF DOMAIN TRANSCRIPTION FACTOR"/>
    <property type="match status" value="1"/>
</dbReference>
<accession>A0ABN7NVZ0</accession>
<evidence type="ECO:0000259" key="1">
    <source>
        <dbReference type="PROSITE" id="PS51029"/>
    </source>
</evidence>
<dbReference type="InterPro" id="IPR039353">
    <property type="entry name" value="TF_Adf1"/>
</dbReference>
<proteinExistence type="predicted"/>
<dbReference type="SMART" id="SM00595">
    <property type="entry name" value="MADF"/>
    <property type="match status" value="1"/>
</dbReference>
<evidence type="ECO:0000313" key="3">
    <source>
        <dbReference type="Proteomes" id="UP001153148"/>
    </source>
</evidence>
<protein>
    <recommendedName>
        <fullName evidence="1">MADF domain-containing protein</fullName>
    </recommendedName>
</protein>
<dbReference type="PROSITE" id="PS51029">
    <property type="entry name" value="MADF"/>
    <property type="match status" value="1"/>
</dbReference>
<dbReference type="Proteomes" id="UP001153148">
    <property type="component" value="Unassembled WGS sequence"/>
</dbReference>
<name>A0ABN7NVZ0_TIMPD</name>
<reference evidence="2" key="1">
    <citation type="submission" date="2021-03" db="EMBL/GenBank/DDBJ databases">
        <authorList>
            <person name="Tran Van P."/>
        </authorList>
    </citation>
    <scope>NUCLEOTIDE SEQUENCE</scope>
</reference>
<sequence length="93" mass="11140">MMETERFNTELFIDLIQNRPAIWDMECPEYKNRVLKKSSWEELVEIFIEDGDTPEKKKMLGSTLQKKWKSLRDNFAREWKNQKNIPSDSGATR</sequence>
<dbReference type="Pfam" id="PF10545">
    <property type="entry name" value="MADF_DNA_bdg"/>
    <property type="match status" value="1"/>
</dbReference>
<dbReference type="PANTHER" id="PTHR12243:SF69">
    <property type="entry name" value="SI:CH73-59F11.3"/>
    <property type="match status" value="1"/>
</dbReference>
<feature type="domain" description="MADF" evidence="1">
    <location>
        <begin position="11"/>
        <end position="93"/>
    </location>
</feature>
<gene>
    <name evidence="2" type="ORF">TPAB3V08_LOCUS4246</name>
</gene>
<keyword evidence="3" id="KW-1185">Reference proteome</keyword>